<accession>A0ACC2DRK8</accession>
<reference evidence="2" key="1">
    <citation type="journal article" date="2024" name="Proc. Natl. Acad. Sci. U.S.A.">
        <title>Extraordinary preservation of gene collinearity over three hundred million years revealed in homosporous lycophytes.</title>
        <authorList>
            <person name="Li C."/>
            <person name="Wickell D."/>
            <person name="Kuo L.Y."/>
            <person name="Chen X."/>
            <person name="Nie B."/>
            <person name="Liao X."/>
            <person name="Peng D."/>
            <person name="Ji J."/>
            <person name="Jenkins J."/>
            <person name="Williams M."/>
            <person name="Shu S."/>
            <person name="Plott C."/>
            <person name="Barry K."/>
            <person name="Rajasekar S."/>
            <person name="Grimwood J."/>
            <person name="Han X."/>
            <person name="Sun S."/>
            <person name="Hou Z."/>
            <person name="He W."/>
            <person name="Dai G."/>
            <person name="Sun C."/>
            <person name="Schmutz J."/>
            <person name="Leebens-Mack J.H."/>
            <person name="Li F.W."/>
            <person name="Wang L."/>
        </authorList>
    </citation>
    <scope>NUCLEOTIDE SEQUENCE [LARGE SCALE GENOMIC DNA]</scope>
    <source>
        <strain evidence="2">cv. PW_Plant_1</strain>
    </source>
</reference>
<dbReference type="EMBL" id="CM055096">
    <property type="protein sequence ID" value="KAJ7556863.1"/>
    <property type="molecule type" value="Genomic_DNA"/>
</dbReference>
<organism evidence="1 2">
    <name type="scientific">Diphasiastrum complanatum</name>
    <name type="common">Issler's clubmoss</name>
    <name type="synonym">Lycopodium complanatum</name>
    <dbReference type="NCBI Taxonomy" id="34168"/>
    <lineage>
        <taxon>Eukaryota</taxon>
        <taxon>Viridiplantae</taxon>
        <taxon>Streptophyta</taxon>
        <taxon>Embryophyta</taxon>
        <taxon>Tracheophyta</taxon>
        <taxon>Lycopodiopsida</taxon>
        <taxon>Lycopodiales</taxon>
        <taxon>Lycopodiaceae</taxon>
        <taxon>Lycopodioideae</taxon>
        <taxon>Diphasiastrum</taxon>
    </lineage>
</organism>
<evidence type="ECO:0000313" key="1">
    <source>
        <dbReference type="EMBL" id="KAJ7556863.1"/>
    </source>
</evidence>
<name>A0ACC2DRK8_DIPCM</name>
<protein>
    <submittedName>
        <fullName evidence="1">Uncharacterized protein</fullName>
    </submittedName>
</protein>
<gene>
    <name evidence="1" type="ORF">O6H91_05G102200</name>
</gene>
<keyword evidence="2" id="KW-1185">Reference proteome</keyword>
<evidence type="ECO:0000313" key="2">
    <source>
        <dbReference type="Proteomes" id="UP001162992"/>
    </source>
</evidence>
<proteinExistence type="predicted"/>
<comment type="caution">
    <text evidence="1">The sequence shown here is derived from an EMBL/GenBank/DDBJ whole genome shotgun (WGS) entry which is preliminary data.</text>
</comment>
<dbReference type="Proteomes" id="UP001162992">
    <property type="component" value="Chromosome 5"/>
</dbReference>
<sequence length="107" mass="12133">MFSDAILYLIHQQSLYRTASSAGTLHRVIKLQTSFNKHLKLQYSSPELIPCNCIKHLSKVNKIAQTLLLFPCAASISALSVLATSIYMVHFLYFWAVLLSWYMLLGP</sequence>